<proteinExistence type="predicted"/>
<evidence type="ECO:0000313" key="1">
    <source>
        <dbReference type="EMBL" id="SBW06753.1"/>
    </source>
</evidence>
<name>A0A212K4W0_9BACT</name>
<gene>
    <name evidence="1" type="ORF">KL86DYS1_31462</name>
</gene>
<protein>
    <recommendedName>
        <fullName evidence="2">DUF5018 domain-containing protein</fullName>
    </recommendedName>
</protein>
<accession>A0A212K4W0</accession>
<reference evidence="1" key="1">
    <citation type="submission" date="2016-04" db="EMBL/GenBank/DDBJ databases">
        <authorList>
            <person name="Evans L.H."/>
            <person name="Alamgir A."/>
            <person name="Owens N."/>
            <person name="Weber N.D."/>
            <person name="Virtaneva K."/>
            <person name="Barbian K."/>
            <person name="Babar A."/>
            <person name="Rosenke K."/>
        </authorList>
    </citation>
    <scope>NUCLEOTIDE SEQUENCE</scope>
    <source>
        <strain evidence="1">86-1</strain>
    </source>
</reference>
<organism evidence="1">
    <name type="scientific">uncultured Dysgonomonas sp</name>
    <dbReference type="NCBI Taxonomy" id="206096"/>
    <lineage>
        <taxon>Bacteria</taxon>
        <taxon>Pseudomonadati</taxon>
        <taxon>Bacteroidota</taxon>
        <taxon>Bacteroidia</taxon>
        <taxon>Bacteroidales</taxon>
        <taxon>Dysgonomonadaceae</taxon>
        <taxon>Dysgonomonas</taxon>
        <taxon>environmental samples</taxon>
    </lineage>
</organism>
<evidence type="ECO:0008006" key="2">
    <source>
        <dbReference type="Google" id="ProtNLM"/>
    </source>
</evidence>
<dbReference type="EMBL" id="FLUM01000003">
    <property type="protein sequence ID" value="SBW06753.1"/>
    <property type="molecule type" value="Genomic_DNA"/>
</dbReference>
<dbReference type="RefSeq" id="WP_296944280.1">
    <property type="nucleotide sequence ID" value="NZ_LT599032.1"/>
</dbReference>
<dbReference type="Gene3D" id="2.60.40.2340">
    <property type="match status" value="1"/>
</dbReference>
<dbReference type="AlphaFoldDB" id="A0A212K4W0"/>
<sequence>MKKLIYTIFILVGCILLNNCSTPDDDIDADLALNQADKITRFRVYKNINEFYDATISHDDTTIVLSLPANMGLDKLQPEVIVSENAKVSPSSGAIQSFITPPVIYKVVAQDGTHIREYKVTVNNNLN</sequence>